<comment type="caution">
    <text evidence="1">The sequence shown here is derived from an EMBL/GenBank/DDBJ whole genome shotgun (WGS) entry which is preliminary data.</text>
</comment>
<dbReference type="AlphaFoldDB" id="A0AAN9PQB2"/>
<evidence type="ECO:0000313" key="2">
    <source>
        <dbReference type="Proteomes" id="UP001367508"/>
    </source>
</evidence>
<evidence type="ECO:0000313" key="1">
    <source>
        <dbReference type="EMBL" id="KAK7306047.1"/>
    </source>
</evidence>
<dbReference type="EMBL" id="JAYMYQ010000011">
    <property type="protein sequence ID" value="KAK7306047.1"/>
    <property type="molecule type" value="Genomic_DNA"/>
</dbReference>
<protein>
    <submittedName>
        <fullName evidence="1">Uncharacterized protein</fullName>
    </submittedName>
</protein>
<name>A0AAN9PQB2_CANGL</name>
<proteinExistence type="predicted"/>
<reference evidence="1 2" key="1">
    <citation type="submission" date="2024-01" db="EMBL/GenBank/DDBJ databases">
        <title>The genomes of 5 underutilized Papilionoideae crops provide insights into root nodulation and disease resistanc.</title>
        <authorList>
            <person name="Jiang F."/>
        </authorList>
    </citation>
    <scope>NUCLEOTIDE SEQUENCE [LARGE SCALE GENOMIC DNA]</scope>
    <source>
        <strain evidence="1">LVBAO_FW01</strain>
        <tissue evidence="1">Leaves</tissue>
    </source>
</reference>
<organism evidence="1 2">
    <name type="scientific">Canavalia gladiata</name>
    <name type="common">Sword bean</name>
    <name type="synonym">Dolichos gladiatus</name>
    <dbReference type="NCBI Taxonomy" id="3824"/>
    <lineage>
        <taxon>Eukaryota</taxon>
        <taxon>Viridiplantae</taxon>
        <taxon>Streptophyta</taxon>
        <taxon>Embryophyta</taxon>
        <taxon>Tracheophyta</taxon>
        <taxon>Spermatophyta</taxon>
        <taxon>Magnoliopsida</taxon>
        <taxon>eudicotyledons</taxon>
        <taxon>Gunneridae</taxon>
        <taxon>Pentapetalae</taxon>
        <taxon>rosids</taxon>
        <taxon>fabids</taxon>
        <taxon>Fabales</taxon>
        <taxon>Fabaceae</taxon>
        <taxon>Papilionoideae</taxon>
        <taxon>50 kb inversion clade</taxon>
        <taxon>NPAAA clade</taxon>
        <taxon>indigoferoid/millettioid clade</taxon>
        <taxon>Phaseoleae</taxon>
        <taxon>Canavalia</taxon>
    </lineage>
</organism>
<keyword evidence="2" id="KW-1185">Reference proteome</keyword>
<gene>
    <name evidence="1" type="ORF">VNO77_43963</name>
</gene>
<sequence>MSCIWKLIMLEVNALEEKDEPQMSRKVLGITVHPRPGGRRRQSENVDMGRLVRFRCCGVSLASLILNVVKVFHKPKSEHKSGVVRIQIPKPGDCLEAPKV</sequence>
<dbReference type="Proteomes" id="UP001367508">
    <property type="component" value="Unassembled WGS sequence"/>
</dbReference>
<accession>A0AAN9PQB2</accession>